<reference evidence="2 3" key="1">
    <citation type="journal article" date="2018" name="Nat. Ecol. Evol.">
        <title>Pezizomycetes genomes reveal the molecular basis of ectomycorrhizal truffle lifestyle.</title>
        <authorList>
            <person name="Murat C."/>
            <person name="Payen T."/>
            <person name="Noel B."/>
            <person name="Kuo A."/>
            <person name="Morin E."/>
            <person name="Chen J."/>
            <person name="Kohler A."/>
            <person name="Krizsan K."/>
            <person name="Balestrini R."/>
            <person name="Da Silva C."/>
            <person name="Montanini B."/>
            <person name="Hainaut M."/>
            <person name="Levati E."/>
            <person name="Barry K.W."/>
            <person name="Belfiori B."/>
            <person name="Cichocki N."/>
            <person name="Clum A."/>
            <person name="Dockter R.B."/>
            <person name="Fauchery L."/>
            <person name="Guy J."/>
            <person name="Iotti M."/>
            <person name="Le Tacon F."/>
            <person name="Lindquist E.A."/>
            <person name="Lipzen A."/>
            <person name="Malagnac F."/>
            <person name="Mello A."/>
            <person name="Molinier V."/>
            <person name="Miyauchi S."/>
            <person name="Poulain J."/>
            <person name="Riccioni C."/>
            <person name="Rubini A."/>
            <person name="Sitrit Y."/>
            <person name="Splivallo R."/>
            <person name="Traeger S."/>
            <person name="Wang M."/>
            <person name="Zifcakova L."/>
            <person name="Wipf D."/>
            <person name="Zambonelli A."/>
            <person name="Paolocci F."/>
            <person name="Nowrousian M."/>
            <person name="Ottonello S."/>
            <person name="Baldrian P."/>
            <person name="Spatafora J.W."/>
            <person name="Henrissat B."/>
            <person name="Nagy L.G."/>
            <person name="Aury J.M."/>
            <person name="Wincker P."/>
            <person name="Grigoriev I.V."/>
            <person name="Bonfante P."/>
            <person name="Martin F.M."/>
        </authorList>
    </citation>
    <scope>NUCLEOTIDE SEQUENCE [LARGE SCALE GENOMIC DNA]</scope>
    <source>
        <strain evidence="2 3">RN42</strain>
    </source>
</reference>
<dbReference type="EMBL" id="ML119667">
    <property type="protein sequence ID" value="RPA83035.1"/>
    <property type="molecule type" value="Genomic_DNA"/>
</dbReference>
<protein>
    <submittedName>
        <fullName evidence="2">Uncharacterized protein</fullName>
    </submittedName>
</protein>
<accession>A0A3N4IAC3</accession>
<evidence type="ECO:0000313" key="2">
    <source>
        <dbReference type="EMBL" id="RPA83035.1"/>
    </source>
</evidence>
<evidence type="ECO:0000256" key="1">
    <source>
        <dbReference type="SAM" id="MobiDB-lite"/>
    </source>
</evidence>
<evidence type="ECO:0000313" key="3">
    <source>
        <dbReference type="Proteomes" id="UP000275078"/>
    </source>
</evidence>
<dbReference type="AlphaFoldDB" id="A0A3N4IAC3"/>
<feature type="region of interest" description="Disordered" evidence="1">
    <location>
        <begin position="21"/>
        <end position="43"/>
    </location>
</feature>
<proteinExistence type="predicted"/>
<organism evidence="2 3">
    <name type="scientific">Ascobolus immersus RN42</name>
    <dbReference type="NCBI Taxonomy" id="1160509"/>
    <lineage>
        <taxon>Eukaryota</taxon>
        <taxon>Fungi</taxon>
        <taxon>Dikarya</taxon>
        <taxon>Ascomycota</taxon>
        <taxon>Pezizomycotina</taxon>
        <taxon>Pezizomycetes</taxon>
        <taxon>Pezizales</taxon>
        <taxon>Ascobolaceae</taxon>
        <taxon>Ascobolus</taxon>
    </lineage>
</organism>
<sequence length="176" mass="19600">MAMDSRIGWYLSRGPGIPKELELSGCRTSQKGRTRSDDRLGSPRRTELTMFGVKVIEQQSYRLASLEPRHAFHIYRPPCPQLSALNAWQHTQTSALAFEIFNSLPDEPYLCEPVGLSSIPMPAAISTHLRAFSLPPALAMEPREIGYKERALSMATRTATVHRAAESGRMGENMSV</sequence>
<dbReference type="Proteomes" id="UP000275078">
    <property type="component" value="Unassembled WGS sequence"/>
</dbReference>
<gene>
    <name evidence="2" type="ORF">BJ508DRAFT_77859</name>
</gene>
<keyword evidence="3" id="KW-1185">Reference proteome</keyword>
<feature type="compositionally biased region" description="Basic and acidic residues" evidence="1">
    <location>
        <begin position="34"/>
        <end position="43"/>
    </location>
</feature>
<name>A0A3N4IAC3_ASCIM</name>